<dbReference type="OrthoDB" id="5421057at2"/>
<reference evidence="10 11" key="1">
    <citation type="submission" date="2019-01" db="EMBL/GenBank/DDBJ databases">
        <title>Vagococcus silagei sp. nov. isolated from brewer's grain.</title>
        <authorList>
            <person name="Guu J.-R."/>
        </authorList>
    </citation>
    <scope>NUCLEOTIDE SEQUENCE [LARGE SCALE GENOMIC DNA]</scope>
    <source>
        <strain evidence="10 11">2B-2</strain>
    </source>
</reference>
<evidence type="ECO:0000256" key="4">
    <source>
        <dbReference type="ARBA" id="ARBA00018111"/>
    </source>
</evidence>
<comment type="caution">
    <text evidence="10">The sequence shown here is derived from an EMBL/GenBank/DDBJ whole genome shotgun (WGS) entry which is preliminary data.</text>
</comment>
<dbReference type="InterPro" id="IPR003783">
    <property type="entry name" value="Regulatory_RecX"/>
</dbReference>
<dbReference type="GO" id="GO:0005737">
    <property type="term" value="C:cytoplasm"/>
    <property type="evidence" value="ECO:0007669"/>
    <property type="project" value="UniProtKB-SubCell"/>
</dbReference>
<comment type="function">
    <text evidence="1 6">Modulates RecA activity.</text>
</comment>
<dbReference type="Pfam" id="PF21982">
    <property type="entry name" value="RecX_HTH1"/>
    <property type="match status" value="1"/>
</dbReference>
<dbReference type="GO" id="GO:0006282">
    <property type="term" value="P:regulation of DNA repair"/>
    <property type="evidence" value="ECO:0007669"/>
    <property type="project" value="UniProtKB-UniRule"/>
</dbReference>
<evidence type="ECO:0000259" key="7">
    <source>
        <dbReference type="Pfam" id="PF02631"/>
    </source>
</evidence>
<comment type="similarity">
    <text evidence="3 6">Belongs to the RecX family.</text>
</comment>
<dbReference type="NCBIfam" id="NF010733">
    <property type="entry name" value="PRK14135.1"/>
    <property type="match status" value="1"/>
</dbReference>
<feature type="domain" description="RecX second three-helical" evidence="7">
    <location>
        <begin position="106"/>
        <end position="147"/>
    </location>
</feature>
<dbReference type="PANTHER" id="PTHR33602:SF1">
    <property type="entry name" value="REGULATORY PROTEIN RECX FAMILY PROTEIN"/>
    <property type="match status" value="1"/>
</dbReference>
<gene>
    <name evidence="6 10" type="primary">recX</name>
    <name evidence="10" type="ORF">ESZ54_02695</name>
</gene>
<name>A0A4S3B814_9ENTE</name>
<keyword evidence="5 6" id="KW-0963">Cytoplasm</keyword>
<dbReference type="PANTHER" id="PTHR33602">
    <property type="entry name" value="REGULATORY PROTEIN RECX FAMILY PROTEIN"/>
    <property type="match status" value="1"/>
</dbReference>
<dbReference type="InterPro" id="IPR053924">
    <property type="entry name" value="RecX_HTH_2nd"/>
</dbReference>
<dbReference type="Gene3D" id="1.10.10.10">
    <property type="entry name" value="Winged helix-like DNA-binding domain superfamily/Winged helix DNA-binding domain"/>
    <property type="match status" value="4"/>
</dbReference>
<dbReference type="InterPro" id="IPR053925">
    <property type="entry name" value="RecX_HTH_3rd"/>
</dbReference>
<dbReference type="RefSeq" id="WP_136136134.1">
    <property type="nucleotide sequence ID" value="NZ_SDGV01000004.1"/>
</dbReference>
<sequence>MEIIVSIKKNKGTSYEVLTKSGKTYQVSEDTLVKYRLLKGEEIDGDVLRKIEKEAMLDQAYQQVLNYLSYQLRSEKELVDYLKKKEVAPEGIHHIIGRLKDLELVNDRVFADSYVRTIIKTSDKGPFVIKQNLKKKGISDENIAIALDQFTDDSEEKIAMATAQKALRKYQKKSFKETKNKVRQHLQTKGFSGDVINIVMEELALEKDQETETELLAQLGTKLWERHKKLEPFKRKQKVITSLMGKGFNYDDISLFISEKEAELPDEE</sequence>
<dbReference type="Pfam" id="PF21981">
    <property type="entry name" value="RecX_HTH3"/>
    <property type="match status" value="2"/>
</dbReference>
<dbReference type="InterPro" id="IPR036388">
    <property type="entry name" value="WH-like_DNA-bd_sf"/>
</dbReference>
<dbReference type="InterPro" id="IPR053926">
    <property type="entry name" value="RecX_HTH_1st"/>
</dbReference>
<dbReference type="Proteomes" id="UP000310506">
    <property type="component" value="Unassembled WGS sequence"/>
</dbReference>
<evidence type="ECO:0000313" key="10">
    <source>
        <dbReference type="EMBL" id="THB62133.1"/>
    </source>
</evidence>
<dbReference type="Pfam" id="PF02631">
    <property type="entry name" value="RecX_HTH2"/>
    <property type="match status" value="1"/>
</dbReference>
<organism evidence="10 11">
    <name type="scientific">Vagococcus silagei</name>
    <dbReference type="NCBI Taxonomy" id="2508885"/>
    <lineage>
        <taxon>Bacteria</taxon>
        <taxon>Bacillati</taxon>
        <taxon>Bacillota</taxon>
        <taxon>Bacilli</taxon>
        <taxon>Lactobacillales</taxon>
        <taxon>Enterococcaceae</taxon>
        <taxon>Vagococcus</taxon>
    </lineage>
</organism>
<evidence type="ECO:0000259" key="8">
    <source>
        <dbReference type="Pfam" id="PF21981"/>
    </source>
</evidence>
<evidence type="ECO:0000256" key="1">
    <source>
        <dbReference type="ARBA" id="ARBA00003529"/>
    </source>
</evidence>
<evidence type="ECO:0000256" key="5">
    <source>
        <dbReference type="ARBA" id="ARBA00022490"/>
    </source>
</evidence>
<dbReference type="EMBL" id="SDGV01000004">
    <property type="protein sequence ID" value="THB62133.1"/>
    <property type="molecule type" value="Genomic_DNA"/>
</dbReference>
<feature type="domain" description="RecX third three-helical" evidence="8">
    <location>
        <begin position="210"/>
        <end position="255"/>
    </location>
</feature>
<evidence type="ECO:0000256" key="2">
    <source>
        <dbReference type="ARBA" id="ARBA00004496"/>
    </source>
</evidence>
<keyword evidence="11" id="KW-1185">Reference proteome</keyword>
<feature type="domain" description="RecX third three-helical" evidence="8">
    <location>
        <begin position="155"/>
        <end position="200"/>
    </location>
</feature>
<dbReference type="AlphaFoldDB" id="A0A4S3B814"/>
<protein>
    <recommendedName>
        <fullName evidence="4 6">Regulatory protein RecX</fullName>
    </recommendedName>
</protein>
<evidence type="ECO:0000256" key="3">
    <source>
        <dbReference type="ARBA" id="ARBA00009695"/>
    </source>
</evidence>
<evidence type="ECO:0000259" key="9">
    <source>
        <dbReference type="Pfam" id="PF21982"/>
    </source>
</evidence>
<comment type="subcellular location">
    <subcellularLocation>
        <location evidence="2 6">Cytoplasm</location>
    </subcellularLocation>
</comment>
<feature type="domain" description="RecX first three-helical" evidence="9">
    <location>
        <begin position="60"/>
        <end position="99"/>
    </location>
</feature>
<accession>A0A4S3B814</accession>
<proteinExistence type="inferred from homology"/>
<dbReference type="HAMAP" id="MF_01114">
    <property type="entry name" value="RecX"/>
    <property type="match status" value="1"/>
</dbReference>
<evidence type="ECO:0000256" key="6">
    <source>
        <dbReference type="HAMAP-Rule" id="MF_01114"/>
    </source>
</evidence>
<evidence type="ECO:0000313" key="11">
    <source>
        <dbReference type="Proteomes" id="UP000310506"/>
    </source>
</evidence>